<feature type="domain" description="VanZ-like" evidence="2">
    <location>
        <begin position="43"/>
        <end position="115"/>
    </location>
</feature>
<comment type="caution">
    <text evidence="3">The sequence shown here is derived from an EMBL/GenBank/DDBJ whole genome shotgun (WGS) entry which is preliminary data.</text>
</comment>
<dbReference type="InterPro" id="IPR006976">
    <property type="entry name" value="VanZ-like"/>
</dbReference>
<dbReference type="STRING" id="1318628.MARLIPOL_05814"/>
<evidence type="ECO:0000313" key="3">
    <source>
        <dbReference type="EMBL" id="EON92948.1"/>
    </source>
</evidence>
<dbReference type="OrthoDB" id="7376558at2"/>
<dbReference type="EMBL" id="ASAD01000008">
    <property type="protein sequence ID" value="EON92948.1"/>
    <property type="molecule type" value="Genomic_DNA"/>
</dbReference>
<organism evidence="3 4">
    <name type="scientific">Marinobacter lipolyticus SM19</name>
    <dbReference type="NCBI Taxonomy" id="1318628"/>
    <lineage>
        <taxon>Bacteria</taxon>
        <taxon>Pseudomonadati</taxon>
        <taxon>Pseudomonadota</taxon>
        <taxon>Gammaproteobacteria</taxon>
        <taxon>Pseudomonadales</taxon>
        <taxon>Marinobacteraceae</taxon>
        <taxon>Marinobacter</taxon>
    </lineage>
</organism>
<dbReference type="AlphaFoldDB" id="R8B2X2"/>
<dbReference type="eggNOG" id="COG5652">
    <property type="taxonomic scope" value="Bacteria"/>
</dbReference>
<dbReference type="Pfam" id="PF04892">
    <property type="entry name" value="VanZ"/>
    <property type="match status" value="1"/>
</dbReference>
<keyword evidence="1" id="KW-0472">Membrane</keyword>
<dbReference type="HOGENOM" id="CLU_096028_3_4_6"/>
<gene>
    <name evidence="3" type="ORF">MARLIPOL_05814</name>
</gene>
<name>R8B2X2_9GAMM</name>
<evidence type="ECO:0000259" key="2">
    <source>
        <dbReference type="Pfam" id="PF04892"/>
    </source>
</evidence>
<dbReference type="PATRIC" id="fig|1318628.3.peg.1164"/>
<feature type="transmembrane region" description="Helical" evidence="1">
    <location>
        <begin position="71"/>
        <end position="88"/>
    </location>
</feature>
<dbReference type="PANTHER" id="PTHR28008">
    <property type="entry name" value="DOMAIN PROTEIN, PUTATIVE (AFU_ORTHOLOGUE AFUA_3G10980)-RELATED"/>
    <property type="match status" value="1"/>
</dbReference>
<evidence type="ECO:0000313" key="4">
    <source>
        <dbReference type="Proteomes" id="UP000016540"/>
    </source>
</evidence>
<dbReference type="Proteomes" id="UP000016540">
    <property type="component" value="Unassembled WGS sequence"/>
</dbReference>
<dbReference type="RefSeq" id="WP_012137161.1">
    <property type="nucleotide sequence ID" value="NZ_KE007306.1"/>
</dbReference>
<proteinExistence type="predicted"/>
<evidence type="ECO:0000256" key="1">
    <source>
        <dbReference type="SAM" id="Phobius"/>
    </source>
</evidence>
<feature type="transmembrane region" description="Helical" evidence="1">
    <location>
        <begin position="17"/>
        <end position="34"/>
    </location>
</feature>
<keyword evidence="1" id="KW-0812">Transmembrane</keyword>
<sequence>MDTHKGRLEQILDCRPLWQLALFISVIAILYLATTSQPYPLPSSPNDKINHLIAFTELTILARLGWPRMPGIWLVAGLCLYGLAIELVQSQLPYREFSMADLIADAAGIAIGLLPWPGLRRGVRTPE</sequence>
<keyword evidence="1" id="KW-1133">Transmembrane helix</keyword>
<protein>
    <submittedName>
        <fullName evidence="3">VanZ family protein</fullName>
    </submittedName>
</protein>
<keyword evidence="4" id="KW-1185">Reference proteome</keyword>
<reference evidence="3 4" key="1">
    <citation type="journal article" date="2013" name="Genome Announc.">
        <title>Draft Genome Sequence of the Moderately Halophilic Bacterium Marinobacter lipolyticus Strain SM19.</title>
        <authorList>
            <person name="Papke R.T."/>
            <person name="de la Haba R.R."/>
            <person name="Infante-Dominguez C."/>
            <person name="Perez D."/>
            <person name="Sanchez-Porro C."/>
            <person name="Lapierre P."/>
            <person name="Ventosa A."/>
        </authorList>
    </citation>
    <scope>NUCLEOTIDE SEQUENCE [LARGE SCALE GENOMIC DNA]</scope>
    <source>
        <strain evidence="3 4">SM19</strain>
    </source>
</reference>
<dbReference type="PANTHER" id="PTHR28008:SF1">
    <property type="entry name" value="DOMAIN PROTEIN, PUTATIVE (AFU_ORTHOLOGUE AFUA_3G10980)-RELATED"/>
    <property type="match status" value="1"/>
</dbReference>
<accession>R8B2X2</accession>